<name>A0A7G7YNW2_9CORY</name>
<evidence type="ECO:0000313" key="1">
    <source>
        <dbReference type="EMBL" id="QNH96182.1"/>
    </source>
</evidence>
<reference evidence="1 2" key="1">
    <citation type="submission" date="2019-12" db="EMBL/GenBank/DDBJ databases">
        <title>Corynebacterium sp. nov., isolated from feces of the Anser Albifrons in China.</title>
        <authorList>
            <person name="Liu Q."/>
        </authorList>
    </citation>
    <scope>NUCLEOTIDE SEQUENCE [LARGE SCALE GENOMIC DNA]</scope>
    <source>
        <strain evidence="1 2">23H37-10</strain>
    </source>
</reference>
<organism evidence="1 2">
    <name type="scientific">Corynebacterium anserum</name>
    <dbReference type="NCBI Taxonomy" id="2684406"/>
    <lineage>
        <taxon>Bacteria</taxon>
        <taxon>Bacillati</taxon>
        <taxon>Actinomycetota</taxon>
        <taxon>Actinomycetes</taxon>
        <taxon>Mycobacteriales</taxon>
        <taxon>Corynebacteriaceae</taxon>
        <taxon>Corynebacterium</taxon>
    </lineage>
</organism>
<gene>
    <name evidence="1" type="ORF">GP473_05490</name>
</gene>
<accession>A0A7G7YNW2</accession>
<evidence type="ECO:0000313" key="2">
    <source>
        <dbReference type="Proteomes" id="UP000515275"/>
    </source>
</evidence>
<dbReference type="Proteomes" id="UP000515275">
    <property type="component" value="Chromosome"/>
</dbReference>
<keyword evidence="2" id="KW-1185">Reference proteome</keyword>
<dbReference type="KEGG" id="cans:GP473_05490"/>
<dbReference type="AlphaFoldDB" id="A0A7G7YNW2"/>
<sequence>MSNDEIERLLTDTSRQAYIADITVLMRSSETDGAVRAIATALKEQGYTDVGVHVADIHAGCAPDNILVTEYEQRFEKPPMAESLYRIVVGVTAPAGARFSDVTARIAASLPSAPDGSEALWYGGTRAGRLRECDLAVPIVCRMNEPR</sequence>
<proteinExistence type="predicted"/>
<protein>
    <submittedName>
        <fullName evidence="1">Uncharacterized protein</fullName>
    </submittedName>
</protein>
<dbReference type="EMBL" id="CP046883">
    <property type="protein sequence ID" value="QNH96182.1"/>
    <property type="molecule type" value="Genomic_DNA"/>
</dbReference>
<dbReference type="RefSeq" id="WP_185769925.1">
    <property type="nucleotide sequence ID" value="NZ_CP046883.1"/>
</dbReference>